<dbReference type="AlphaFoldDB" id="A0A7X5YK71"/>
<proteinExistence type="predicted"/>
<comment type="caution">
    <text evidence="1">The sequence shown here is derived from an EMBL/GenBank/DDBJ whole genome shotgun (WGS) entry which is preliminary data.</text>
</comment>
<accession>A0A7X5YK71</accession>
<reference evidence="1 2" key="1">
    <citation type="submission" date="2020-03" db="EMBL/GenBank/DDBJ databases">
        <title>Genomic Encyclopedia of Type Strains, Phase IV (KMG-IV): sequencing the most valuable type-strain genomes for metagenomic binning, comparative biology and taxonomic classification.</title>
        <authorList>
            <person name="Goeker M."/>
        </authorList>
    </citation>
    <scope>NUCLEOTIDE SEQUENCE [LARGE SCALE GENOMIC DNA]</scope>
    <source>
        <strain evidence="1 2">DSM 4736</strain>
    </source>
</reference>
<evidence type="ECO:0000313" key="2">
    <source>
        <dbReference type="Proteomes" id="UP000587415"/>
    </source>
</evidence>
<protein>
    <submittedName>
        <fullName evidence="1">Uncharacterized protein</fullName>
    </submittedName>
</protein>
<dbReference type="Proteomes" id="UP000587415">
    <property type="component" value="Unassembled WGS sequence"/>
</dbReference>
<dbReference type="RefSeq" id="WP_168044907.1">
    <property type="nucleotide sequence ID" value="NZ_JAATJM010000001.1"/>
</dbReference>
<sequence>MSRSRTNPEDLLLDLDAWEAPLRLSAEDLYAHAGADRRDGAHPVDDPEDER</sequence>
<organism evidence="1 2">
    <name type="scientific">Brevundimonas alba</name>
    <dbReference type="NCBI Taxonomy" id="74314"/>
    <lineage>
        <taxon>Bacteria</taxon>
        <taxon>Pseudomonadati</taxon>
        <taxon>Pseudomonadota</taxon>
        <taxon>Alphaproteobacteria</taxon>
        <taxon>Caulobacterales</taxon>
        <taxon>Caulobacteraceae</taxon>
        <taxon>Brevundimonas</taxon>
    </lineage>
</organism>
<gene>
    <name evidence="1" type="ORF">GGQ87_000243</name>
</gene>
<evidence type="ECO:0000313" key="1">
    <source>
        <dbReference type="EMBL" id="NJC39985.1"/>
    </source>
</evidence>
<dbReference type="EMBL" id="JAATJM010000001">
    <property type="protein sequence ID" value="NJC39985.1"/>
    <property type="molecule type" value="Genomic_DNA"/>
</dbReference>
<keyword evidence="2" id="KW-1185">Reference proteome</keyword>
<name>A0A7X5YK71_9CAUL</name>